<keyword evidence="5 10" id="KW-0489">Methyltransferase</keyword>
<keyword evidence="14" id="KW-1185">Reference proteome</keyword>
<evidence type="ECO:0000256" key="5">
    <source>
        <dbReference type="ARBA" id="ARBA00022603"/>
    </source>
</evidence>
<evidence type="ECO:0000256" key="8">
    <source>
        <dbReference type="ARBA" id="ARBA00025699"/>
    </source>
</evidence>
<dbReference type="NCBIfam" id="TIGR00046">
    <property type="entry name" value="RsmE family RNA methyltransferase"/>
    <property type="match status" value="1"/>
</dbReference>
<dbReference type="STRING" id="1232681.ADIS_3138"/>
<dbReference type="GO" id="GO:0070042">
    <property type="term" value="F:rRNA (uridine-N3-)-methyltransferase activity"/>
    <property type="evidence" value="ECO:0007669"/>
    <property type="project" value="TreeGrafter"/>
</dbReference>
<dbReference type="PIRSF" id="PIRSF015601">
    <property type="entry name" value="MTase_slr0722"/>
    <property type="match status" value="1"/>
</dbReference>
<dbReference type="PANTHER" id="PTHR30027:SF3">
    <property type="entry name" value="16S RRNA (URACIL(1498)-N(3))-METHYLTRANSFERASE"/>
    <property type="match status" value="1"/>
</dbReference>
<organism evidence="13 14">
    <name type="scientific">Lunatimonas lonarensis</name>
    <dbReference type="NCBI Taxonomy" id="1232681"/>
    <lineage>
        <taxon>Bacteria</taxon>
        <taxon>Pseudomonadati</taxon>
        <taxon>Bacteroidota</taxon>
        <taxon>Cytophagia</taxon>
        <taxon>Cytophagales</taxon>
        <taxon>Cyclobacteriaceae</taxon>
    </lineage>
</organism>
<proteinExistence type="inferred from homology"/>
<evidence type="ECO:0000256" key="2">
    <source>
        <dbReference type="ARBA" id="ARBA00005528"/>
    </source>
</evidence>
<feature type="domain" description="Ribosomal RNA small subunit methyltransferase E PUA-like" evidence="12">
    <location>
        <begin position="16"/>
        <end position="62"/>
    </location>
</feature>
<evidence type="ECO:0000256" key="4">
    <source>
        <dbReference type="ARBA" id="ARBA00022552"/>
    </source>
</evidence>
<keyword evidence="4 10" id="KW-0698">rRNA processing</keyword>
<evidence type="ECO:0000259" key="12">
    <source>
        <dbReference type="Pfam" id="PF20260"/>
    </source>
</evidence>
<dbReference type="SUPFAM" id="SSF75217">
    <property type="entry name" value="alpha/beta knot"/>
    <property type="match status" value="1"/>
</dbReference>
<dbReference type="InterPro" id="IPR015947">
    <property type="entry name" value="PUA-like_sf"/>
</dbReference>
<dbReference type="RefSeq" id="WP_010855272.1">
    <property type="nucleotide sequence ID" value="NZ_AQHR01000085.1"/>
</dbReference>
<name>R7ZRL3_9BACT</name>
<comment type="function">
    <text evidence="8 10">Specifically methylates the N3 position of the uracil ring of uridine 1498 (m3U1498) in 16S rRNA. Acts on the fully assembled 30S ribosomal subunit.</text>
</comment>
<dbReference type="EMBL" id="AQHR01000085">
    <property type="protein sequence ID" value="EON76688.1"/>
    <property type="molecule type" value="Genomic_DNA"/>
</dbReference>
<dbReference type="InterPro" id="IPR046886">
    <property type="entry name" value="RsmE_MTase_dom"/>
</dbReference>
<evidence type="ECO:0000256" key="9">
    <source>
        <dbReference type="ARBA" id="ARBA00047944"/>
    </source>
</evidence>
<dbReference type="CDD" id="cd18084">
    <property type="entry name" value="RsmE-like"/>
    <property type="match status" value="1"/>
</dbReference>
<dbReference type="GO" id="GO:0005737">
    <property type="term" value="C:cytoplasm"/>
    <property type="evidence" value="ECO:0007669"/>
    <property type="project" value="UniProtKB-SubCell"/>
</dbReference>
<evidence type="ECO:0000256" key="10">
    <source>
        <dbReference type="PIRNR" id="PIRNR015601"/>
    </source>
</evidence>
<comment type="caution">
    <text evidence="13">The sequence shown here is derived from an EMBL/GenBank/DDBJ whole genome shotgun (WGS) entry which is preliminary data.</text>
</comment>
<sequence length="243" mass="28107">MQLFFQKEIKGDNLVLDPDESKHLARVLRKHIGDLVYFTNGKGSLFTCKIQDNHPKKAVLQIVEEEFVPQDKHYIHLAIAPTKSPDRMEWMMEKITEIGVQEVTFIRSENSEKDQINYERIYKKTVNACKQSFQTWLPEVHEVRSFEEFIHDKNWINFQRFICFVDENIPLHLVQQAKPEQSYLVLVGPEGDFAPREIQEAVAQGFTPCSLGKNRLRTETAGLAVVHSLQLVNTLLAQQNAQS</sequence>
<gene>
    <name evidence="13" type="ORF">ADIS_3138</name>
</gene>
<evidence type="ECO:0000256" key="7">
    <source>
        <dbReference type="ARBA" id="ARBA00022691"/>
    </source>
</evidence>
<comment type="similarity">
    <text evidence="2 10">Belongs to the RNA methyltransferase RsmE family.</text>
</comment>
<keyword evidence="6 10" id="KW-0808">Transferase</keyword>
<dbReference type="InterPro" id="IPR006700">
    <property type="entry name" value="RsmE"/>
</dbReference>
<evidence type="ECO:0000313" key="14">
    <source>
        <dbReference type="Proteomes" id="UP000013909"/>
    </source>
</evidence>
<keyword evidence="3 10" id="KW-0963">Cytoplasm</keyword>
<dbReference type="AlphaFoldDB" id="R7ZRL3"/>
<evidence type="ECO:0000256" key="3">
    <source>
        <dbReference type="ARBA" id="ARBA00022490"/>
    </source>
</evidence>
<evidence type="ECO:0000256" key="6">
    <source>
        <dbReference type="ARBA" id="ARBA00022679"/>
    </source>
</evidence>
<dbReference type="InterPro" id="IPR029026">
    <property type="entry name" value="tRNA_m1G_MTases_N"/>
</dbReference>
<dbReference type="Proteomes" id="UP000013909">
    <property type="component" value="Unassembled WGS sequence"/>
</dbReference>
<dbReference type="Pfam" id="PF04452">
    <property type="entry name" value="Methyltrans_RNA"/>
    <property type="match status" value="1"/>
</dbReference>
<dbReference type="EC" id="2.1.1.193" evidence="10"/>
<reference evidence="13 14" key="1">
    <citation type="submission" date="2013-02" db="EMBL/GenBank/DDBJ databases">
        <title>A novel strain isolated from Lonar lake, Maharashtra, India.</title>
        <authorList>
            <person name="Singh A."/>
        </authorList>
    </citation>
    <scope>NUCLEOTIDE SEQUENCE [LARGE SCALE GENOMIC DNA]</scope>
    <source>
        <strain evidence="13 14">AK24</strain>
    </source>
</reference>
<comment type="subcellular location">
    <subcellularLocation>
        <location evidence="1 10">Cytoplasm</location>
    </subcellularLocation>
</comment>
<dbReference type="InterPro" id="IPR029028">
    <property type="entry name" value="Alpha/beta_knot_MTases"/>
</dbReference>
<keyword evidence="7 10" id="KW-0949">S-adenosyl-L-methionine</keyword>
<dbReference type="InterPro" id="IPR046887">
    <property type="entry name" value="RsmE_PUA-like"/>
</dbReference>
<accession>R7ZRL3</accession>
<dbReference type="PANTHER" id="PTHR30027">
    <property type="entry name" value="RIBOSOMAL RNA SMALL SUBUNIT METHYLTRANSFERASE E"/>
    <property type="match status" value="1"/>
</dbReference>
<comment type="catalytic activity">
    <reaction evidence="9 10">
        <text>uridine(1498) in 16S rRNA + S-adenosyl-L-methionine = N(3)-methyluridine(1498) in 16S rRNA + S-adenosyl-L-homocysteine + H(+)</text>
        <dbReference type="Rhea" id="RHEA:42920"/>
        <dbReference type="Rhea" id="RHEA-COMP:10283"/>
        <dbReference type="Rhea" id="RHEA-COMP:10284"/>
        <dbReference type="ChEBI" id="CHEBI:15378"/>
        <dbReference type="ChEBI" id="CHEBI:57856"/>
        <dbReference type="ChEBI" id="CHEBI:59789"/>
        <dbReference type="ChEBI" id="CHEBI:65315"/>
        <dbReference type="ChEBI" id="CHEBI:74502"/>
        <dbReference type="EC" id="2.1.1.193"/>
    </reaction>
</comment>
<dbReference type="PATRIC" id="fig|1288963.3.peg.3132"/>
<dbReference type="Gene3D" id="2.40.240.20">
    <property type="entry name" value="Hypothetical PUA domain-like, domain 1"/>
    <property type="match status" value="1"/>
</dbReference>
<evidence type="ECO:0000256" key="1">
    <source>
        <dbReference type="ARBA" id="ARBA00004496"/>
    </source>
</evidence>
<feature type="domain" description="Ribosomal RNA small subunit methyltransferase E methyltransferase" evidence="11">
    <location>
        <begin position="74"/>
        <end position="230"/>
    </location>
</feature>
<protein>
    <recommendedName>
        <fullName evidence="10">Ribosomal RNA small subunit methyltransferase E</fullName>
        <ecNumber evidence="10">2.1.1.193</ecNumber>
    </recommendedName>
</protein>
<dbReference type="Pfam" id="PF20260">
    <property type="entry name" value="PUA_4"/>
    <property type="match status" value="1"/>
</dbReference>
<dbReference type="OrthoDB" id="9815641at2"/>
<dbReference type="SUPFAM" id="SSF88697">
    <property type="entry name" value="PUA domain-like"/>
    <property type="match status" value="1"/>
</dbReference>
<dbReference type="GO" id="GO:0070475">
    <property type="term" value="P:rRNA base methylation"/>
    <property type="evidence" value="ECO:0007669"/>
    <property type="project" value="TreeGrafter"/>
</dbReference>
<evidence type="ECO:0000259" key="11">
    <source>
        <dbReference type="Pfam" id="PF04452"/>
    </source>
</evidence>
<evidence type="ECO:0000313" key="13">
    <source>
        <dbReference type="EMBL" id="EON76688.1"/>
    </source>
</evidence>
<dbReference type="Gene3D" id="3.40.1280.10">
    <property type="match status" value="1"/>
</dbReference>